<dbReference type="InterPro" id="IPR052700">
    <property type="entry name" value="Carb_kinase_PfkB-like"/>
</dbReference>
<reference evidence="5 6" key="1">
    <citation type="submission" date="2020-04" db="EMBL/GenBank/DDBJ databases">
        <title>Flammeovirga sp. SR4, a novel species isolated from seawater.</title>
        <authorList>
            <person name="Wang X."/>
        </authorList>
    </citation>
    <scope>NUCLEOTIDE SEQUENCE [LARGE SCALE GENOMIC DNA]</scope>
    <source>
        <strain evidence="5 6">SR4</strain>
    </source>
</reference>
<evidence type="ECO:0000256" key="3">
    <source>
        <dbReference type="ARBA" id="ARBA00022777"/>
    </source>
</evidence>
<dbReference type="Gene3D" id="3.40.1190.20">
    <property type="match status" value="1"/>
</dbReference>
<proteinExistence type="inferred from homology"/>
<dbReference type="GO" id="GO:0016301">
    <property type="term" value="F:kinase activity"/>
    <property type="evidence" value="ECO:0007669"/>
    <property type="project" value="UniProtKB-KW"/>
</dbReference>
<dbReference type="Proteomes" id="UP000585050">
    <property type="component" value="Unassembled WGS sequence"/>
</dbReference>
<evidence type="ECO:0000256" key="2">
    <source>
        <dbReference type="ARBA" id="ARBA00022679"/>
    </source>
</evidence>
<keyword evidence="2" id="KW-0808">Transferase</keyword>
<protein>
    <submittedName>
        <fullName evidence="5">Sugar kinase</fullName>
    </submittedName>
</protein>
<evidence type="ECO:0000256" key="1">
    <source>
        <dbReference type="ARBA" id="ARBA00010688"/>
    </source>
</evidence>
<feature type="domain" description="Carbohydrate kinase PfkB" evidence="4">
    <location>
        <begin position="4"/>
        <end position="305"/>
    </location>
</feature>
<keyword evidence="6" id="KW-1185">Reference proteome</keyword>
<dbReference type="CDD" id="cd01166">
    <property type="entry name" value="KdgK"/>
    <property type="match status" value="1"/>
</dbReference>
<dbReference type="InterPro" id="IPR011611">
    <property type="entry name" value="PfkB_dom"/>
</dbReference>
<comment type="similarity">
    <text evidence="1">Belongs to the carbohydrate kinase PfkB family.</text>
</comment>
<dbReference type="PANTHER" id="PTHR43320:SF2">
    <property type="entry name" value="2-DEHYDRO-3-DEOXYGLUCONOKINASE_2-DEHYDRO-3-DEOXYGALACTONOKINASE"/>
    <property type="match status" value="1"/>
</dbReference>
<evidence type="ECO:0000259" key="4">
    <source>
        <dbReference type="Pfam" id="PF00294"/>
    </source>
</evidence>
<comment type="caution">
    <text evidence="5">The sequence shown here is derived from an EMBL/GenBank/DDBJ whole genome shotgun (WGS) entry which is preliminary data.</text>
</comment>
<organism evidence="5 6">
    <name type="scientific">Flammeovirga agarivorans</name>
    <dbReference type="NCBI Taxonomy" id="2726742"/>
    <lineage>
        <taxon>Bacteria</taxon>
        <taxon>Pseudomonadati</taxon>
        <taxon>Bacteroidota</taxon>
        <taxon>Cytophagia</taxon>
        <taxon>Cytophagales</taxon>
        <taxon>Flammeovirgaceae</taxon>
        <taxon>Flammeovirga</taxon>
    </lineage>
</organism>
<dbReference type="PANTHER" id="PTHR43320">
    <property type="entry name" value="SUGAR KINASE"/>
    <property type="match status" value="1"/>
</dbReference>
<dbReference type="RefSeq" id="WP_168884049.1">
    <property type="nucleotide sequence ID" value="NZ_JABAIL010000006.1"/>
</dbReference>
<dbReference type="EMBL" id="JABAIL010000006">
    <property type="protein sequence ID" value="NLR93335.1"/>
    <property type="molecule type" value="Genomic_DNA"/>
</dbReference>
<evidence type="ECO:0000313" key="5">
    <source>
        <dbReference type="EMBL" id="NLR93335.1"/>
    </source>
</evidence>
<accession>A0A7X8XXR2</accession>
<dbReference type="SUPFAM" id="SSF53613">
    <property type="entry name" value="Ribokinase-like"/>
    <property type="match status" value="1"/>
</dbReference>
<keyword evidence="3 5" id="KW-0418">Kinase</keyword>
<gene>
    <name evidence="5" type="ORF">HGP29_19220</name>
</gene>
<dbReference type="Pfam" id="PF00294">
    <property type="entry name" value="PfkB"/>
    <property type="match status" value="1"/>
</dbReference>
<dbReference type="InterPro" id="IPR029056">
    <property type="entry name" value="Ribokinase-like"/>
</dbReference>
<sequence>MKEHKIITLGEVLMRLSPIRNKRFGQSNEYESFFGGAELNVAASLGNFGLNVSMATVLPSHEIGKEALNYLKRYDVNTTHVIRNNDRLGIYFTEAASMQRGGKVIYDRAFSGFSQLAIDSFDWNDIFQDATWFHWSGITPAVSKNAALLTKVAIEKAYEKGLRISMDYNYRSKLWQWGKSHEEVMPELMEKCHVMSGIHPDVDLLKEEVSDLDFALSGQDMMNKYPHCKVVVFSSRGVISANHHTWQGVLYDGKKVYRSKQYQLTHIVDRIGGGDAFMAGVIYGLHEYEGNLQSCIDFATAASALKHGIDGDFNAITKEEVVQMITSDNGSKVER</sequence>
<name>A0A7X8XXR2_9BACT</name>
<evidence type="ECO:0000313" key="6">
    <source>
        <dbReference type="Proteomes" id="UP000585050"/>
    </source>
</evidence>
<dbReference type="AlphaFoldDB" id="A0A7X8XXR2"/>